<reference evidence="2" key="1">
    <citation type="journal article" date="2020" name="Mol. Plant Microbe Interact.">
        <title>Complete genome sequences of four natural Pseudomonas isolates that catabolize a wide range of aromatic compounds relevant to lignin valorization.</title>
        <authorList>
            <person name="Hatmaker E.A."/>
            <person name="Presle G."/>
            <person name="Cannon O."/>
            <person name="Guss A.M."/>
            <person name="Elkins J.G."/>
        </authorList>
    </citation>
    <scope>NUCLEOTIDE SEQUENCE</scope>
    <source>
        <strain evidence="2">583</strain>
        <plasmid evidence="2">p_3</plasmid>
    </source>
</reference>
<proteinExistence type="predicted"/>
<dbReference type="Proteomes" id="UP000515465">
    <property type="component" value="Plasmid p_3"/>
</dbReference>
<organism evidence="2 3">
    <name type="scientific">Mesorhizobium huakuii</name>
    <dbReference type="NCBI Taxonomy" id="28104"/>
    <lineage>
        <taxon>Bacteria</taxon>
        <taxon>Pseudomonadati</taxon>
        <taxon>Pseudomonadota</taxon>
        <taxon>Alphaproteobacteria</taxon>
        <taxon>Hyphomicrobiales</taxon>
        <taxon>Phyllobacteriaceae</taxon>
        <taxon>Mesorhizobium</taxon>
    </lineage>
</organism>
<dbReference type="AlphaFoldDB" id="A0A7G6T4T4"/>
<dbReference type="RefSeq" id="WP_348524787.1">
    <property type="nucleotide sequence ID" value="NZ_CP050298.1"/>
</dbReference>
<gene>
    <name evidence="2" type="ORF">HB778_36610</name>
</gene>
<name>A0A7G6T4T4_9HYPH</name>
<feature type="region of interest" description="Disordered" evidence="1">
    <location>
        <begin position="1"/>
        <end position="29"/>
    </location>
</feature>
<accession>A0A7G6T4T4</accession>
<dbReference type="EMBL" id="CP050298">
    <property type="protein sequence ID" value="QND61766.1"/>
    <property type="molecule type" value="Genomic_DNA"/>
</dbReference>
<keyword evidence="2" id="KW-0614">Plasmid</keyword>
<evidence type="ECO:0000313" key="3">
    <source>
        <dbReference type="Proteomes" id="UP000515465"/>
    </source>
</evidence>
<evidence type="ECO:0000256" key="1">
    <source>
        <dbReference type="SAM" id="MobiDB-lite"/>
    </source>
</evidence>
<evidence type="ECO:0000313" key="2">
    <source>
        <dbReference type="EMBL" id="QND61766.1"/>
    </source>
</evidence>
<protein>
    <submittedName>
        <fullName evidence="2">Uncharacterized protein</fullName>
    </submittedName>
</protein>
<sequence length="147" mass="16323">MDAWANGPAVRLKDSAWSGEPAEKGPWSMDKSSAEFLKNRLEGLIPLVHPDTDEDTAHNLRQRQNAPVAWEKYAEAQVISPEFADSVRNALSRVPEDQQREIASRMIQEAYGMDPSSDTHRYAVDSVLVAANQLDSLPRPPVVPPGY</sequence>
<geneLocation type="plasmid" evidence="2 3">
    <name>p_3</name>
</geneLocation>